<dbReference type="NCBIfam" id="TIGR02273">
    <property type="entry name" value="16S_RimM"/>
    <property type="match status" value="1"/>
</dbReference>
<evidence type="ECO:0000256" key="2">
    <source>
        <dbReference type="ARBA" id="ARBA00022517"/>
    </source>
</evidence>
<protein>
    <recommendedName>
        <fullName evidence="5">Ribosome maturation factor RimM</fullName>
    </recommendedName>
</protein>
<evidence type="ECO:0000259" key="7">
    <source>
        <dbReference type="Pfam" id="PF24986"/>
    </source>
</evidence>
<dbReference type="Gene3D" id="2.40.30.60">
    <property type="entry name" value="RimM"/>
    <property type="match status" value="1"/>
</dbReference>
<dbReference type="SUPFAM" id="SSF50346">
    <property type="entry name" value="PRC-barrel domain"/>
    <property type="match status" value="1"/>
</dbReference>
<keyword evidence="9" id="KW-1185">Reference proteome</keyword>
<gene>
    <name evidence="5 8" type="primary">rimM</name>
    <name evidence="8" type="ORF">MOO45_05115</name>
</gene>
<comment type="function">
    <text evidence="5">An accessory protein needed during the final step in the assembly of 30S ribosomal subunit, possibly for assembly of the head region. Essential for efficient processing of 16S rRNA. May be needed both before and after RbfA during the maturation of 16S rRNA. It has affinity for free ribosomal 30S subunits but not for 70S ribosomes.</text>
</comment>
<dbReference type="SUPFAM" id="SSF50447">
    <property type="entry name" value="Translation proteins"/>
    <property type="match status" value="1"/>
</dbReference>
<keyword evidence="2 5" id="KW-0690">Ribosome biogenesis</keyword>
<dbReference type="InterPro" id="IPR056792">
    <property type="entry name" value="PRC_RimM"/>
</dbReference>
<dbReference type="InterPro" id="IPR002676">
    <property type="entry name" value="RimM_N"/>
</dbReference>
<evidence type="ECO:0000256" key="3">
    <source>
        <dbReference type="ARBA" id="ARBA00022552"/>
    </source>
</evidence>
<dbReference type="Pfam" id="PF24986">
    <property type="entry name" value="PRC_RimM"/>
    <property type="match status" value="1"/>
</dbReference>
<dbReference type="Gene3D" id="2.30.30.240">
    <property type="entry name" value="PRC-barrel domain"/>
    <property type="match status" value="1"/>
</dbReference>
<evidence type="ECO:0000256" key="4">
    <source>
        <dbReference type="ARBA" id="ARBA00023186"/>
    </source>
</evidence>
<dbReference type="RefSeq" id="WP_249513870.1">
    <property type="nucleotide sequence ID" value="NZ_CP093366.1"/>
</dbReference>
<dbReference type="InterPro" id="IPR036976">
    <property type="entry name" value="RimM_N_sf"/>
</dbReference>
<dbReference type="PANTHER" id="PTHR33692:SF1">
    <property type="entry name" value="RIBOSOME MATURATION FACTOR RIMM"/>
    <property type="match status" value="1"/>
</dbReference>
<organism evidence="8 9">
    <name type="scientific">Bombilactobacillus folatiphilus</name>
    <dbReference type="NCBI Taxonomy" id="2923362"/>
    <lineage>
        <taxon>Bacteria</taxon>
        <taxon>Bacillati</taxon>
        <taxon>Bacillota</taxon>
        <taxon>Bacilli</taxon>
        <taxon>Lactobacillales</taxon>
        <taxon>Lactobacillaceae</taxon>
        <taxon>Bombilactobacillus</taxon>
    </lineage>
</organism>
<proteinExistence type="inferred from homology"/>
<dbReference type="EMBL" id="CP093366">
    <property type="protein sequence ID" value="UQS81600.1"/>
    <property type="molecule type" value="Genomic_DNA"/>
</dbReference>
<comment type="similarity">
    <text evidence="5">Belongs to the RimM family.</text>
</comment>
<dbReference type="Pfam" id="PF01782">
    <property type="entry name" value="RimM"/>
    <property type="match status" value="1"/>
</dbReference>
<sequence>MEKPAYLKVGKIVNTHGLKGELKVQPLTDFAEQRFVRGKTLFVQNQEVYQAVTVQSARKHQNFLLVQFAEILDIDVAQTFKNHDLWISVQQLPTLPEGQYYYKDIMGIQVLDQQRGLLGTVSDIWDLGPNDVWTVQGNKYGEILIPILSDVLLGVDLSTQQARVRLPEGLIDEN</sequence>
<dbReference type="InterPro" id="IPR011961">
    <property type="entry name" value="RimM"/>
</dbReference>
<evidence type="ECO:0000259" key="6">
    <source>
        <dbReference type="Pfam" id="PF01782"/>
    </source>
</evidence>
<dbReference type="Proteomes" id="UP000831495">
    <property type="component" value="Chromosome"/>
</dbReference>
<name>A0ABY4P7L2_9LACO</name>
<feature type="domain" description="RimM N-terminal" evidence="6">
    <location>
        <begin position="9"/>
        <end position="90"/>
    </location>
</feature>
<dbReference type="PANTHER" id="PTHR33692">
    <property type="entry name" value="RIBOSOME MATURATION FACTOR RIMM"/>
    <property type="match status" value="1"/>
</dbReference>
<feature type="domain" description="Ribosome maturation factor RimM PRC barrel" evidence="7">
    <location>
        <begin position="103"/>
        <end position="170"/>
    </location>
</feature>
<dbReference type="InterPro" id="IPR011033">
    <property type="entry name" value="PRC_barrel-like_sf"/>
</dbReference>
<keyword evidence="4 5" id="KW-0143">Chaperone</keyword>
<dbReference type="InterPro" id="IPR009000">
    <property type="entry name" value="Transl_B-barrel_sf"/>
</dbReference>
<evidence type="ECO:0000256" key="5">
    <source>
        <dbReference type="HAMAP-Rule" id="MF_00014"/>
    </source>
</evidence>
<comment type="subunit">
    <text evidence="5">Binds ribosomal protein uS19.</text>
</comment>
<evidence type="ECO:0000313" key="8">
    <source>
        <dbReference type="EMBL" id="UQS81600.1"/>
    </source>
</evidence>
<accession>A0ABY4P7L2</accession>
<keyword evidence="1 5" id="KW-0963">Cytoplasm</keyword>
<comment type="domain">
    <text evidence="5">The PRC barrel domain binds ribosomal protein uS19.</text>
</comment>
<evidence type="ECO:0000256" key="1">
    <source>
        <dbReference type="ARBA" id="ARBA00022490"/>
    </source>
</evidence>
<comment type="subcellular location">
    <subcellularLocation>
        <location evidence="5">Cytoplasm</location>
    </subcellularLocation>
</comment>
<keyword evidence="3 5" id="KW-0698">rRNA processing</keyword>
<evidence type="ECO:0000313" key="9">
    <source>
        <dbReference type="Proteomes" id="UP000831495"/>
    </source>
</evidence>
<dbReference type="HAMAP" id="MF_00014">
    <property type="entry name" value="Ribosome_mat_RimM"/>
    <property type="match status" value="1"/>
</dbReference>
<reference evidence="8" key="1">
    <citation type="journal article" date="2022" name="Int. J. Syst. Evol. Microbiol.">
        <title>Apilactobacillus apisilvae sp. nov., Nicolia spurrieriana gen. nov. sp. nov., Bombilactobacillus folatiphilus sp. nov. and Bombilactobacillus thymidiniphilus sp. nov., four new lactic acid bacterial isolates from stingless bees Tetragonula carbonaria and Austroplebeia australis.</title>
        <authorList>
            <person name="Oliphant S.A."/>
            <person name="Watson-Haigh N.S."/>
            <person name="Sumby K.M."/>
            <person name="Gardner J."/>
            <person name="Groom S."/>
            <person name="Jiranek V."/>
        </authorList>
    </citation>
    <scope>NUCLEOTIDE SEQUENCE</scope>
    <source>
        <strain evidence="8">SG4_D2</strain>
    </source>
</reference>